<dbReference type="PANTHER" id="PTHR43162:SF1">
    <property type="entry name" value="PRESTALK A DIFFERENTIATION PROTEIN A"/>
    <property type="match status" value="1"/>
</dbReference>
<dbReference type="Pfam" id="PF13460">
    <property type="entry name" value="NAD_binding_10"/>
    <property type="match status" value="1"/>
</dbReference>
<dbReference type="Proteomes" id="UP000676386">
    <property type="component" value="Unassembled WGS sequence"/>
</dbReference>
<dbReference type="SUPFAM" id="SSF51735">
    <property type="entry name" value="NAD(P)-binding Rossmann-fold domains"/>
    <property type="match status" value="1"/>
</dbReference>
<dbReference type="InterPro" id="IPR051604">
    <property type="entry name" value="Ergot_Alk_Oxidoreductase"/>
</dbReference>
<gene>
    <name evidence="2" type="ORF">KE626_26900</name>
</gene>
<dbReference type="InterPro" id="IPR036291">
    <property type="entry name" value="NAD(P)-bd_dom_sf"/>
</dbReference>
<dbReference type="Gene3D" id="3.40.50.720">
    <property type="entry name" value="NAD(P)-binding Rossmann-like Domain"/>
    <property type="match status" value="1"/>
</dbReference>
<proteinExistence type="predicted"/>
<protein>
    <submittedName>
        <fullName evidence="2">NAD(P)H-binding protein</fullName>
    </submittedName>
</protein>
<feature type="domain" description="NAD(P)-binding" evidence="1">
    <location>
        <begin position="7"/>
        <end position="116"/>
    </location>
</feature>
<reference evidence="2 3" key="1">
    <citation type="submission" date="2021-04" db="EMBL/GenBank/DDBJ databases">
        <title>Chitinophaga sp. nov., isolated from the rhizosphere soil.</title>
        <authorList>
            <person name="He S."/>
        </authorList>
    </citation>
    <scope>NUCLEOTIDE SEQUENCE [LARGE SCALE GENOMIC DNA]</scope>
    <source>
        <strain evidence="2 3">2R12</strain>
    </source>
</reference>
<dbReference type="PANTHER" id="PTHR43162">
    <property type="match status" value="1"/>
</dbReference>
<evidence type="ECO:0000259" key="1">
    <source>
        <dbReference type="Pfam" id="PF13460"/>
    </source>
</evidence>
<keyword evidence="3" id="KW-1185">Reference proteome</keyword>
<evidence type="ECO:0000313" key="3">
    <source>
        <dbReference type="Proteomes" id="UP000676386"/>
    </source>
</evidence>
<name>A0ABS5J6Y3_9BACT</name>
<dbReference type="InterPro" id="IPR016040">
    <property type="entry name" value="NAD(P)-bd_dom"/>
</dbReference>
<dbReference type="EMBL" id="JAGTXB010000018">
    <property type="protein sequence ID" value="MBS0030984.1"/>
    <property type="molecule type" value="Genomic_DNA"/>
</dbReference>
<dbReference type="RefSeq" id="WP_211976121.1">
    <property type="nucleotide sequence ID" value="NZ_CBFHAM010000025.1"/>
</dbReference>
<comment type="caution">
    <text evidence="2">The sequence shown here is derived from an EMBL/GenBank/DDBJ whole genome shotgun (WGS) entry which is preliminary data.</text>
</comment>
<organism evidence="2 3">
    <name type="scientific">Chitinophaga hostae</name>
    <dbReference type="NCBI Taxonomy" id="2831022"/>
    <lineage>
        <taxon>Bacteria</taxon>
        <taxon>Pseudomonadati</taxon>
        <taxon>Bacteroidota</taxon>
        <taxon>Chitinophagia</taxon>
        <taxon>Chitinophagales</taxon>
        <taxon>Chitinophagaceae</taxon>
        <taxon>Chitinophaga</taxon>
    </lineage>
</organism>
<sequence length="298" mass="32245">MNITITGSLGNISQPLATQLIAKGHQVTVISHNPERAAAITQLNAIPAIGSIEDGDFLLRTFKNADAVYLMIPPNFQAADIHAYMKSAGDRYTAAIAQAGVKHVVNLSAIGAHLPDGPGPNSANYYVEQQLNALPDTHVLHLRPGMFYTNFYGSLSMIKHQHIIGNNFDADTSMVLSHPHDIAAAAAEALDALSFTGKTVRYIASDEKNGAEIAGILGEAIGQPELKWIGFSDEDMLQGMLQNGFTEQMARVYVIEIGVALREGTLFDDYRKHAATAFGERRLVDFAKEFAFAYNAAN</sequence>
<dbReference type="Gene3D" id="3.90.25.10">
    <property type="entry name" value="UDP-galactose 4-epimerase, domain 1"/>
    <property type="match status" value="1"/>
</dbReference>
<evidence type="ECO:0000313" key="2">
    <source>
        <dbReference type="EMBL" id="MBS0030984.1"/>
    </source>
</evidence>
<accession>A0ABS5J6Y3</accession>